<reference evidence="11" key="1">
    <citation type="journal article" date="2010" name="Science">
        <title>Plasticity of animal genome architecture unmasked by rapid evolution of a pelagic tunicate.</title>
        <authorList>
            <person name="Denoeud F."/>
            <person name="Henriet S."/>
            <person name="Mungpakdee S."/>
            <person name="Aury J.M."/>
            <person name="Da Silva C."/>
            <person name="Brinkmann H."/>
            <person name="Mikhaleva J."/>
            <person name="Olsen L.C."/>
            <person name="Jubin C."/>
            <person name="Canestro C."/>
            <person name="Bouquet J.M."/>
            <person name="Danks G."/>
            <person name="Poulain J."/>
            <person name="Campsteijn C."/>
            <person name="Adamski M."/>
            <person name="Cross I."/>
            <person name="Yadetie F."/>
            <person name="Muffato M."/>
            <person name="Louis A."/>
            <person name="Butcher S."/>
            <person name="Tsagkogeorga G."/>
            <person name="Konrad A."/>
            <person name="Singh S."/>
            <person name="Jensen M.F."/>
            <person name="Cong E.H."/>
            <person name="Eikeseth-Otteraa H."/>
            <person name="Noel B."/>
            <person name="Anthouard V."/>
            <person name="Porcel B.M."/>
            <person name="Kachouri-Lafond R."/>
            <person name="Nishino A."/>
            <person name="Ugolini M."/>
            <person name="Chourrout P."/>
            <person name="Nishida H."/>
            <person name="Aasland R."/>
            <person name="Huzurbazar S."/>
            <person name="Westhof E."/>
            <person name="Delsuc F."/>
            <person name="Lehrach H."/>
            <person name="Reinhardt R."/>
            <person name="Weissenbach J."/>
            <person name="Roy S.W."/>
            <person name="Artiguenave F."/>
            <person name="Postlethwait J.H."/>
            <person name="Manak J.R."/>
            <person name="Thompson E.M."/>
            <person name="Jaillon O."/>
            <person name="Du Pasquier L."/>
            <person name="Boudinot P."/>
            <person name="Liberles D.A."/>
            <person name="Volff J.N."/>
            <person name="Philippe H."/>
            <person name="Lenhard B."/>
            <person name="Roest Crollius H."/>
            <person name="Wincker P."/>
            <person name="Chourrout D."/>
        </authorList>
    </citation>
    <scope>NUCLEOTIDE SEQUENCE [LARGE SCALE GENOMIC DNA]</scope>
</reference>
<dbReference type="InterPro" id="IPR019357">
    <property type="entry name" value="SCOC"/>
</dbReference>
<dbReference type="FunCoup" id="E4XQM1">
    <property type="interactions" value="33"/>
</dbReference>
<accession>E4XQM1</accession>
<organism evidence="11">
    <name type="scientific">Oikopleura dioica</name>
    <name type="common">Tunicate</name>
    <dbReference type="NCBI Taxonomy" id="34765"/>
    <lineage>
        <taxon>Eukaryota</taxon>
        <taxon>Metazoa</taxon>
        <taxon>Chordata</taxon>
        <taxon>Tunicata</taxon>
        <taxon>Appendicularia</taxon>
        <taxon>Copelata</taxon>
        <taxon>Oikopleuridae</taxon>
        <taxon>Oikopleura</taxon>
    </lineage>
</organism>
<comment type="subcellular location">
    <subcellularLocation>
        <location evidence="3">Cytoplasm</location>
        <location evidence="3">Cytosol</location>
    </subcellularLocation>
    <subcellularLocation>
        <location evidence="2">Golgi apparatus membrane</location>
        <topology evidence="2">Peripheral membrane protein</topology>
        <orientation evidence="2">Cytoplasmic side</orientation>
    </subcellularLocation>
    <subcellularLocation>
        <location evidence="4">Golgi apparatus</location>
        <location evidence="4">trans-Golgi network</location>
    </subcellularLocation>
</comment>
<sequence>MSSAGTPEDMTQKEALVTQILELQNTLEDLSQRVESVRDENIRLRSENGVLGKYIEQLMAASPVFHSSTSKAKN</sequence>
<evidence type="ECO:0000256" key="10">
    <source>
        <dbReference type="SAM" id="Coils"/>
    </source>
</evidence>
<dbReference type="OrthoDB" id="2163284at2759"/>
<evidence type="ECO:0008006" key="13">
    <source>
        <dbReference type="Google" id="ProtNLM"/>
    </source>
</evidence>
<evidence type="ECO:0000256" key="3">
    <source>
        <dbReference type="ARBA" id="ARBA00004514"/>
    </source>
</evidence>
<dbReference type="Gene3D" id="1.20.5.170">
    <property type="match status" value="1"/>
</dbReference>
<evidence type="ECO:0000256" key="8">
    <source>
        <dbReference type="ARBA" id="ARBA00023054"/>
    </source>
</evidence>
<protein>
    <recommendedName>
        <fullName evidence="13">Short coiled-coil protein</fullName>
    </recommendedName>
</protein>
<evidence type="ECO:0000256" key="5">
    <source>
        <dbReference type="ARBA" id="ARBA00010880"/>
    </source>
</evidence>
<evidence type="ECO:0000256" key="6">
    <source>
        <dbReference type="ARBA" id="ARBA00022490"/>
    </source>
</evidence>
<dbReference type="GO" id="GO:0000139">
    <property type="term" value="C:Golgi membrane"/>
    <property type="evidence" value="ECO:0007669"/>
    <property type="project" value="UniProtKB-SubCell"/>
</dbReference>
<keyword evidence="9" id="KW-0472">Membrane</keyword>
<proteinExistence type="inferred from homology"/>
<evidence type="ECO:0000313" key="12">
    <source>
        <dbReference type="Proteomes" id="UP000001307"/>
    </source>
</evidence>
<keyword evidence="8 10" id="KW-0175">Coiled coil</keyword>
<dbReference type="InParanoid" id="E4XQM1"/>
<keyword evidence="6" id="KW-0963">Cytoplasm</keyword>
<evidence type="ECO:0000256" key="7">
    <source>
        <dbReference type="ARBA" id="ARBA00023034"/>
    </source>
</evidence>
<feature type="coiled-coil region" evidence="10">
    <location>
        <begin position="13"/>
        <end position="47"/>
    </location>
</feature>
<name>E4XQM1_OIKDI</name>
<dbReference type="GO" id="GO:0005802">
    <property type="term" value="C:trans-Golgi network"/>
    <property type="evidence" value="ECO:0007669"/>
    <property type="project" value="TreeGrafter"/>
</dbReference>
<dbReference type="Pfam" id="PF10224">
    <property type="entry name" value="DUF2205"/>
    <property type="match status" value="1"/>
</dbReference>
<evidence type="ECO:0000313" key="11">
    <source>
        <dbReference type="EMBL" id="CBY12107.1"/>
    </source>
</evidence>
<dbReference type="AlphaFoldDB" id="E4XQM1"/>
<dbReference type="GO" id="GO:0005829">
    <property type="term" value="C:cytosol"/>
    <property type="evidence" value="ECO:0007669"/>
    <property type="project" value="UniProtKB-SubCell"/>
</dbReference>
<dbReference type="EMBL" id="FN653106">
    <property type="protein sequence ID" value="CBY12107.1"/>
    <property type="molecule type" value="Genomic_DNA"/>
</dbReference>
<dbReference type="PANTHER" id="PTHR21614">
    <property type="entry name" value="SHORT COILED COIL PROTEIN"/>
    <property type="match status" value="1"/>
</dbReference>
<dbReference type="Proteomes" id="UP000001307">
    <property type="component" value="Unassembled WGS sequence"/>
</dbReference>
<comment type="function">
    <text evidence="1">Positive regulator of amino acid starvation-induced autophagy.</text>
</comment>
<comment type="similarity">
    <text evidence="5">Belongs to the SCOC family.</text>
</comment>
<evidence type="ECO:0000256" key="9">
    <source>
        <dbReference type="ARBA" id="ARBA00023136"/>
    </source>
</evidence>
<keyword evidence="12" id="KW-1185">Reference proteome</keyword>
<evidence type="ECO:0000256" key="2">
    <source>
        <dbReference type="ARBA" id="ARBA00004255"/>
    </source>
</evidence>
<evidence type="ECO:0000256" key="1">
    <source>
        <dbReference type="ARBA" id="ARBA00002743"/>
    </source>
</evidence>
<dbReference type="PANTHER" id="PTHR21614:SF0">
    <property type="entry name" value="GEO08385P1"/>
    <property type="match status" value="1"/>
</dbReference>
<evidence type="ECO:0000256" key="4">
    <source>
        <dbReference type="ARBA" id="ARBA00004601"/>
    </source>
</evidence>
<keyword evidence="7" id="KW-0333">Golgi apparatus</keyword>
<gene>
    <name evidence="11" type="ORF">GSOID_T00017974001</name>
</gene>